<reference evidence="2" key="3">
    <citation type="submission" date="2020-04" db="EMBL/GenBank/DDBJ databases">
        <authorList>
            <person name="Tanveer F."/>
            <person name="Xie Y."/>
            <person name="Shinwari Z.K."/>
        </authorList>
    </citation>
    <scope>NUCLEOTIDE SEQUENCE</scope>
    <source>
        <strain evidence="2">MOSEL-ME25</strain>
    </source>
</reference>
<dbReference type="GO" id="GO:0008168">
    <property type="term" value="F:methyltransferase activity"/>
    <property type="evidence" value="ECO:0007669"/>
    <property type="project" value="UniProtKB-KW"/>
</dbReference>
<dbReference type="InterPro" id="IPR052552">
    <property type="entry name" value="YeaO-like"/>
</dbReference>
<reference evidence="4" key="2">
    <citation type="submission" date="2020-04" db="EMBL/GenBank/DDBJ databases">
        <title>Genome analysis and biological profiling of marine Cellulosimicrobium funkei MOSEL-ME6.</title>
        <authorList>
            <person name="Tanveer F."/>
            <person name="Xie Y."/>
            <person name="Shinwari Z.K."/>
        </authorList>
    </citation>
    <scope>NUCLEOTIDE SEQUENCE [LARGE SCALE GENOMIC DNA]</scope>
    <source>
        <strain evidence="4">MOSEL-ME25</strain>
    </source>
</reference>
<dbReference type="PANTHER" id="PTHR36849:SF1">
    <property type="entry name" value="CYTOPLASMIC PROTEIN"/>
    <property type="match status" value="1"/>
</dbReference>
<dbReference type="Proteomes" id="UP000527860">
    <property type="component" value="Unassembled WGS sequence"/>
</dbReference>
<dbReference type="Proteomes" id="UP000031546">
    <property type="component" value="Unassembled WGS sequence"/>
</dbReference>
<accession>A0A0C2DNN2</accession>
<evidence type="ECO:0000313" key="3">
    <source>
        <dbReference type="Proteomes" id="UP000031546"/>
    </source>
</evidence>
<proteinExistence type="predicted"/>
<dbReference type="AlphaFoldDB" id="A0A0C2DNN2"/>
<dbReference type="EMBL" id="JABEVU030000001">
    <property type="protein sequence ID" value="MDB0579703.1"/>
    <property type="molecule type" value="Genomic_DNA"/>
</dbReference>
<name>A0A0C2DNN2_9STAP</name>
<organism evidence="1 3">
    <name type="scientific">Salinicoccus roseus</name>
    <dbReference type="NCBI Taxonomy" id="45670"/>
    <lineage>
        <taxon>Bacteria</taxon>
        <taxon>Bacillati</taxon>
        <taxon>Bacillota</taxon>
        <taxon>Bacilli</taxon>
        <taxon>Bacillales</taxon>
        <taxon>Staphylococcaceae</taxon>
        <taxon>Salinicoccus</taxon>
    </lineage>
</organism>
<reference evidence="1 3" key="1">
    <citation type="submission" date="2015-01" db="EMBL/GenBank/DDBJ databases">
        <title>Genome sequences of high lactate-tolerant strain Salinicoccus roseus W12 with industrial interest.</title>
        <authorList>
            <person name="Wang H."/>
            <person name="Yu B."/>
        </authorList>
    </citation>
    <scope>NUCLEOTIDE SEQUENCE [LARGE SCALE GENOMIC DNA]</scope>
    <source>
        <strain evidence="1 3">W12</strain>
    </source>
</reference>
<dbReference type="OrthoDB" id="9790745at2"/>
<keyword evidence="4" id="KW-1185">Reference proteome</keyword>
<reference evidence="2 4" key="4">
    <citation type="submission" date="2022-12" db="EMBL/GenBank/DDBJ databases">
        <title>Genome analysis and biological profiling of marine Salinicoccus roseus MOSEL-ME25.</title>
        <authorList>
            <person name="Mirza F.T."/>
            <person name="Xie Y."/>
            <person name="Shinwari Z.K."/>
        </authorList>
    </citation>
    <scope>NUCLEOTIDE SEQUENCE [LARGE SCALE GENOMIC DNA]</scope>
    <source>
        <strain evidence="2 4">MOSEL-ME25</strain>
    </source>
</reference>
<dbReference type="PANTHER" id="PTHR36849">
    <property type="entry name" value="CYTOPLASMIC PROTEIN-RELATED"/>
    <property type="match status" value="1"/>
</dbReference>
<dbReference type="STRING" id="45670.SN16_02780"/>
<dbReference type="RefSeq" id="WP_040105075.1">
    <property type="nucleotide sequence ID" value="NZ_JABEVU030000001.1"/>
</dbReference>
<protein>
    <submittedName>
        <fullName evidence="2">DUF488 family protein</fullName>
    </submittedName>
    <submittedName>
        <fullName evidence="1">Uroporphyrin-III methyltransferase</fullName>
    </submittedName>
</protein>
<evidence type="ECO:0000313" key="4">
    <source>
        <dbReference type="Proteomes" id="UP000527860"/>
    </source>
</evidence>
<keyword evidence="1" id="KW-0808">Transferase</keyword>
<dbReference type="EMBL" id="JXII01000002">
    <property type="protein sequence ID" value="KIH71613.1"/>
    <property type="molecule type" value="Genomic_DNA"/>
</dbReference>
<dbReference type="GO" id="GO:0032259">
    <property type="term" value="P:methylation"/>
    <property type="evidence" value="ECO:0007669"/>
    <property type="project" value="UniProtKB-KW"/>
</dbReference>
<gene>
    <name evidence="2" type="ORF">F7P68_0004095</name>
    <name evidence="1" type="ORF">SN16_02780</name>
</gene>
<sequence>MLKMKRAYDDISKQDGRRILVDGIWPRGISKEDLAHDEWHKSLAPSKDLREWFDHDPGKWDTFKEKYFKELDGHQETLKEIKAQSEGHNVTLLYGAKDEEHNQAAAIKEYIENMD</sequence>
<comment type="caution">
    <text evidence="1">The sequence shown here is derived from an EMBL/GenBank/DDBJ whole genome shotgun (WGS) entry which is preliminary data.</text>
</comment>
<evidence type="ECO:0000313" key="2">
    <source>
        <dbReference type="EMBL" id="MDB0579703.1"/>
    </source>
</evidence>
<dbReference type="GeneID" id="77844464"/>
<evidence type="ECO:0000313" key="1">
    <source>
        <dbReference type="EMBL" id="KIH71613.1"/>
    </source>
</evidence>
<keyword evidence="1" id="KW-0489">Methyltransferase</keyword>
<dbReference type="Pfam" id="PF22752">
    <property type="entry name" value="DUF488-N3i"/>
    <property type="match status" value="1"/>
</dbReference>